<protein>
    <submittedName>
        <fullName evidence="6">RNA-dependent RNA polymerase</fullName>
    </submittedName>
</protein>
<dbReference type="GO" id="GO:0006351">
    <property type="term" value="P:DNA-templated transcription"/>
    <property type="evidence" value="ECO:0007669"/>
    <property type="project" value="InterPro"/>
</dbReference>
<evidence type="ECO:0000259" key="5">
    <source>
        <dbReference type="PROSITE" id="PS50507"/>
    </source>
</evidence>
<dbReference type="PROSITE" id="PS50507">
    <property type="entry name" value="RDRP_SSRNA_POS"/>
    <property type="match status" value="1"/>
</dbReference>
<dbReference type="InterPro" id="IPR001205">
    <property type="entry name" value="RNA-dir_pol_C"/>
</dbReference>
<dbReference type="InterPro" id="IPR007094">
    <property type="entry name" value="RNA-dir_pol_PSvirus"/>
</dbReference>
<dbReference type="Gene3D" id="3.30.70.270">
    <property type="match status" value="1"/>
</dbReference>
<keyword evidence="1" id="KW-0808">Transferase</keyword>
<evidence type="ECO:0000313" key="6">
    <source>
        <dbReference type="EMBL" id="WZI33404.1"/>
    </source>
</evidence>
<feature type="region of interest" description="Disordered" evidence="4">
    <location>
        <begin position="532"/>
        <end position="558"/>
    </location>
</feature>
<evidence type="ECO:0000256" key="3">
    <source>
        <dbReference type="ARBA" id="ARBA00022953"/>
    </source>
</evidence>
<dbReference type="GO" id="GO:0003723">
    <property type="term" value="F:RNA binding"/>
    <property type="evidence" value="ECO:0007669"/>
    <property type="project" value="InterPro"/>
</dbReference>
<keyword evidence="2" id="KW-0548">Nucleotidyltransferase</keyword>
<feature type="compositionally biased region" description="Acidic residues" evidence="4">
    <location>
        <begin position="535"/>
        <end position="546"/>
    </location>
</feature>
<keyword evidence="3" id="KW-0693">Viral RNA replication</keyword>
<evidence type="ECO:0000256" key="2">
    <source>
        <dbReference type="ARBA" id="ARBA00022695"/>
    </source>
</evidence>
<reference evidence="6" key="2">
    <citation type="submission" date="2024-01" db="EMBL/GenBank/DDBJ databases">
        <authorList>
            <person name="Zhang X.-A."/>
            <person name="Zhang J.-T."/>
            <person name="Hu Z.-Y."/>
            <person name="Liu W."/>
        </authorList>
    </citation>
    <scope>NUCLEOTIDE SEQUENCE</scope>
    <source>
        <strain evidence="6">Ribo_21</strain>
    </source>
</reference>
<proteinExistence type="predicted"/>
<name>A0AB38ZK80_9VIRU</name>
<reference evidence="6" key="1">
    <citation type="journal article" date="2024" name="NPJ Biofilms Microbiomes">
        <title>Decoding the RNA viromes in shrew lungs along the eastern coast of China.</title>
        <authorList>
            <person name="Zhang J.T."/>
            <person name="Hu Z.Y."/>
            <person name="Tang F."/>
            <person name="Liu Y.T."/>
            <person name="Tan W.L."/>
            <person name="Ma X.F."/>
            <person name="Zhang Y.F."/>
            <person name="Si G.Q."/>
            <person name="Zhang L."/>
            <person name="Zhang M.Q."/>
            <person name="Peng C."/>
            <person name="Fu B.K."/>
            <person name="Fang L.Q."/>
            <person name="Zhang X.A."/>
            <person name="Liu W."/>
        </authorList>
    </citation>
    <scope>NUCLEOTIDE SEQUENCE</scope>
    <source>
        <strain evidence="6">Ribo_21</strain>
    </source>
</reference>
<evidence type="ECO:0000256" key="4">
    <source>
        <dbReference type="SAM" id="MobiDB-lite"/>
    </source>
</evidence>
<organism evidence="6">
    <name type="scientific">Crocidura shantungensis ribovirus 7</name>
    <dbReference type="NCBI Taxonomy" id="3139542"/>
    <lineage>
        <taxon>Viruses</taxon>
        <taxon>Riboviria</taxon>
    </lineage>
</organism>
<dbReference type="GO" id="GO:0003968">
    <property type="term" value="F:RNA-directed RNA polymerase activity"/>
    <property type="evidence" value="ECO:0007669"/>
    <property type="project" value="UniProtKB-KW"/>
</dbReference>
<dbReference type="GO" id="GO:0039694">
    <property type="term" value="P:viral RNA genome replication"/>
    <property type="evidence" value="ECO:0007669"/>
    <property type="project" value="InterPro"/>
</dbReference>
<dbReference type="InterPro" id="IPR043502">
    <property type="entry name" value="DNA/RNA_pol_sf"/>
</dbReference>
<sequence length="558" mass="64348">MKELRPLEGFPLDLRSPGVDEVALSYAIDQFGQVAIDNVMATHHRSEASSERMYTDVMGYDRVFRNSKVRSEASYQMAVESVRKQLIPAEKLVPLTLGAAEQHPNFPQDRSPGLPWTLRGYKKKRDCLQDPVARKSWHNKWDRIGRGKVENLPDVSLFFRAQIAKVGEHKIRSVWGYPIDVMVEESRFFYPYLEWLKNAEHNVPIAYQVEMATGGMAYIQQIIDKHRGTTFLVGDWSKFDKTIPPWLIKTAFQILAEAFRYDRVVDSEGKEWPVAAVQSRRRYQRLVRYFIRTPVRLPNGTRFRKEGGVPSGSMFTNLVDSIVNMIVCRYLLYEVTGFYPSGEIYLGDDSFCACEGTVNLDDIATLADEKFGMILNTNKSYVTTKPYNVHFLGYYCIEGRPMKPQDFLIASFIYPERVVKTNEVRVSRALGQMWSTMDRARARPWFGIVERMMIDFGIDRDTMMSYIHSHPGQFKYLRILGITNQMIRLPVCSAEGDVPEVDPPSVPRRDYRPEKFDLDALMYQVHIRTMKKSEFEEEDSDADSGFDDMSTTSDDDKG</sequence>
<evidence type="ECO:0000256" key="1">
    <source>
        <dbReference type="ARBA" id="ARBA00022679"/>
    </source>
</evidence>
<dbReference type="Pfam" id="PF00680">
    <property type="entry name" value="RdRP_1"/>
    <property type="match status" value="1"/>
</dbReference>
<dbReference type="InterPro" id="IPR043128">
    <property type="entry name" value="Rev_trsase/Diguanyl_cyclase"/>
</dbReference>
<accession>A0AB38ZK80</accession>
<dbReference type="SUPFAM" id="SSF56672">
    <property type="entry name" value="DNA/RNA polymerases"/>
    <property type="match status" value="1"/>
</dbReference>
<feature type="domain" description="RdRp catalytic" evidence="5">
    <location>
        <begin position="229"/>
        <end position="362"/>
    </location>
</feature>
<keyword evidence="6" id="KW-0696">RNA-directed RNA polymerase</keyword>
<dbReference type="EMBL" id="PP272677">
    <property type="protein sequence ID" value="WZI33404.1"/>
    <property type="molecule type" value="Viral_cRNA"/>
</dbReference>